<gene>
    <name evidence="2" type="ORF">QYM36_009325</name>
</gene>
<dbReference type="SUPFAM" id="SSF53167">
    <property type="entry name" value="Purine and uridine phosphorylases"/>
    <property type="match status" value="1"/>
</dbReference>
<evidence type="ECO:0000259" key="1">
    <source>
        <dbReference type="Pfam" id="PF01048"/>
    </source>
</evidence>
<evidence type="ECO:0000313" key="2">
    <source>
        <dbReference type="EMBL" id="KAK2713418.1"/>
    </source>
</evidence>
<dbReference type="GO" id="GO:0005829">
    <property type="term" value="C:cytosol"/>
    <property type="evidence" value="ECO:0007669"/>
    <property type="project" value="TreeGrafter"/>
</dbReference>
<organism evidence="2 3">
    <name type="scientific">Artemia franciscana</name>
    <name type="common">Brine shrimp</name>
    <name type="synonym">Artemia sanfranciscana</name>
    <dbReference type="NCBI Taxonomy" id="6661"/>
    <lineage>
        <taxon>Eukaryota</taxon>
        <taxon>Metazoa</taxon>
        <taxon>Ecdysozoa</taxon>
        <taxon>Arthropoda</taxon>
        <taxon>Crustacea</taxon>
        <taxon>Branchiopoda</taxon>
        <taxon>Anostraca</taxon>
        <taxon>Artemiidae</taxon>
        <taxon>Artemia</taxon>
    </lineage>
</organism>
<dbReference type="AlphaFoldDB" id="A0AA88HQN6"/>
<dbReference type="InterPro" id="IPR000845">
    <property type="entry name" value="Nucleoside_phosphorylase_d"/>
</dbReference>
<proteinExistence type="predicted"/>
<dbReference type="Proteomes" id="UP001187531">
    <property type="component" value="Unassembled WGS sequence"/>
</dbReference>
<evidence type="ECO:0000313" key="3">
    <source>
        <dbReference type="Proteomes" id="UP001187531"/>
    </source>
</evidence>
<name>A0AA88HQN6_ARTSF</name>
<protein>
    <recommendedName>
        <fullName evidence="1">Nucleoside phosphorylase domain-containing protein</fullName>
    </recommendedName>
</protein>
<dbReference type="EMBL" id="JAVRJZ010000014">
    <property type="protein sequence ID" value="KAK2713418.1"/>
    <property type="molecule type" value="Genomic_DNA"/>
</dbReference>
<dbReference type="GO" id="GO:0004850">
    <property type="term" value="F:uridine phosphorylase activity"/>
    <property type="evidence" value="ECO:0007669"/>
    <property type="project" value="TreeGrafter"/>
</dbReference>
<dbReference type="Pfam" id="PF01048">
    <property type="entry name" value="PNP_UDP_1"/>
    <property type="match status" value="1"/>
</dbReference>
<accession>A0AA88HQN6</accession>
<keyword evidence="3" id="KW-1185">Reference proteome</keyword>
<comment type="caution">
    <text evidence="2">The sequence shown here is derived from an EMBL/GenBank/DDBJ whole genome shotgun (WGS) entry which is preliminary data.</text>
</comment>
<reference evidence="2" key="1">
    <citation type="submission" date="2023-07" db="EMBL/GenBank/DDBJ databases">
        <title>Chromosome-level genome assembly of Artemia franciscana.</title>
        <authorList>
            <person name="Jo E."/>
        </authorList>
    </citation>
    <scope>NUCLEOTIDE SEQUENCE</scope>
    <source>
        <tissue evidence="2">Whole body</tissue>
    </source>
</reference>
<feature type="domain" description="Nucleoside phosphorylase" evidence="1">
    <location>
        <begin position="3"/>
        <end position="123"/>
    </location>
</feature>
<dbReference type="PANTHER" id="PTHR43691:SF11">
    <property type="entry name" value="FI09636P-RELATED"/>
    <property type="match status" value="1"/>
</dbReference>
<dbReference type="Gene3D" id="3.40.50.1580">
    <property type="entry name" value="Nucleoside phosphorylase domain"/>
    <property type="match status" value="1"/>
</dbReference>
<sequence>MSVEGGNIVITSKSLNGFSEANFDLAVLRQKMSRPVELDSNLATNLKNLTRPEDPWNTTIGKAMCPDDFHEGQGRLDGAFSDYRKADKIAYLNKLHQNGVRNIEMEAVIFGALTHHAGIRVVIQPCLIN</sequence>
<dbReference type="InterPro" id="IPR035994">
    <property type="entry name" value="Nucleoside_phosphorylase_sf"/>
</dbReference>
<dbReference type="GO" id="GO:0006218">
    <property type="term" value="P:uridine catabolic process"/>
    <property type="evidence" value="ECO:0007669"/>
    <property type="project" value="TreeGrafter"/>
</dbReference>
<dbReference type="PANTHER" id="PTHR43691">
    <property type="entry name" value="URIDINE PHOSPHORYLASE"/>
    <property type="match status" value="1"/>
</dbReference>